<dbReference type="GO" id="GO:0016757">
    <property type="term" value="F:glycosyltransferase activity"/>
    <property type="evidence" value="ECO:0007669"/>
    <property type="project" value="UniProtKB-KW"/>
</dbReference>
<reference evidence="4" key="1">
    <citation type="submission" date="2019-02" db="EMBL/GenBank/DDBJ databases">
        <title>Halonotius sp. a new haloarchaeum isolated from saline soil.</title>
        <authorList>
            <person name="Duran-Viseras A."/>
            <person name="Sanchez-Porro C."/>
            <person name="Ventosa A."/>
        </authorList>
    </citation>
    <scope>NUCLEOTIDE SEQUENCE</scope>
    <source>
        <strain evidence="4">F15B</strain>
    </source>
</reference>
<accession>A0A8J8TCE4</accession>
<protein>
    <submittedName>
        <fullName evidence="4">Glycosyltransferase</fullName>
    </submittedName>
</protein>
<feature type="domain" description="Glycosyltransferase 2-like" evidence="3">
    <location>
        <begin position="50"/>
        <end position="202"/>
    </location>
</feature>
<evidence type="ECO:0000313" key="5">
    <source>
        <dbReference type="Proteomes" id="UP000705823"/>
    </source>
</evidence>
<dbReference type="PANTHER" id="PTHR43630">
    <property type="entry name" value="POLY-BETA-1,6-N-ACETYL-D-GLUCOSAMINE SYNTHASE"/>
    <property type="match status" value="1"/>
</dbReference>
<evidence type="ECO:0000256" key="2">
    <source>
        <dbReference type="ARBA" id="ARBA00022679"/>
    </source>
</evidence>
<dbReference type="InterPro" id="IPR001173">
    <property type="entry name" value="Glyco_trans_2-like"/>
</dbReference>
<keyword evidence="5" id="KW-1185">Reference proteome</keyword>
<proteinExistence type="predicted"/>
<name>A0A8J8TCE4_9EURY</name>
<keyword evidence="2" id="KW-0808">Transferase</keyword>
<dbReference type="SUPFAM" id="SSF53448">
    <property type="entry name" value="Nucleotide-diphospho-sugar transferases"/>
    <property type="match status" value="1"/>
</dbReference>
<evidence type="ECO:0000313" key="4">
    <source>
        <dbReference type="EMBL" id="TQQ81113.1"/>
    </source>
</evidence>
<evidence type="ECO:0000259" key="3">
    <source>
        <dbReference type="Pfam" id="PF00535"/>
    </source>
</evidence>
<dbReference type="InterPro" id="IPR029044">
    <property type="entry name" value="Nucleotide-diphossugar_trans"/>
</dbReference>
<dbReference type="EMBL" id="RKLU01000003">
    <property type="protein sequence ID" value="TQQ81113.1"/>
    <property type="molecule type" value="Genomic_DNA"/>
</dbReference>
<dbReference type="Proteomes" id="UP000705823">
    <property type="component" value="Unassembled WGS sequence"/>
</dbReference>
<organism evidence="4 5">
    <name type="scientific">Halonotius terrestris</name>
    <dbReference type="NCBI Taxonomy" id="2487750"/>
    <lineage>
        <taxon>Archaea</taxon>
        <taxon>Methanobacteriati</taxon>
        <taxon>Methanobacteriota</taxon>
        <taxon>Stenosarchaea group</taxon>
        <taxon>Halobacteria</taxon>
        <taxon>Halobacteriales</taxon>
        <taxon>Haloferacaceae</taxon>
        <taxon>Halonotius</taxon>
    </lineage>
</organism>
<dbReference type="PANTHER" id="PTHR43630:SF1">
    <property type="entry name" value="POLY-BETA-1,6-N-ACETYL-D-GLUCOSAMINE SYNTHASE"/>
    <property type="match status" value="1"/>
</dbReference>
<comment type="caution">
    <text evidence="4">The sequence shown here is derived from an EMBL/GenBank/DDBJ whole genome shotgun (WGS) entry which is preliminary data.</text>
</comment>
<dbReference type="Gene3D" id="3.90.550.10">
    <property type="entry name" value="Spore Coat Polysaccharide Biosynthesis Protein SpsA, Chain A"/>
    <property type="match status" value="1"/>
</dbReference>
<keyword evidence="1" id="KW-0328">Glycosyltransferase</keyword>
<dbReference type="AlphaFoldDB" id="A0A8J8TCE4"/>
<gene>
    <name evidence="4" type="ORF">EGH24_08215</name>
</gene>
<sequence>MRRSMRRLVGSLLFLLSVTGLPYLLYLLLLKLWNPQGSPAEKRPAEPTVSIVLPTYNEERIIENKLDDIVTLDYPMQKVEIVIVDSSDDKTRELIREFFANREHPTLTLIEEGERRGLAPALNDAYEAATNEMVVKTDCDSKLAADVLREAAANLADPEIGAVTGRNTEALGGSEVEEGYRDVQAHIQTLESHLDSTFIFHGPFSAFDNDAIVSVDEDSIADDTELALKIRKDGDRVVFDPEIEYKEAAHSTFRKRRQQKDRRAMGLIRLLWRQREMLGAYGAYGRTVLPFNWWFMIISPWLIMASIGLATLGGLAVSGPLGLAVPGAVTGFVALGSREKLGSLQVAYSLFDTQVSLFRASLKLLDGEGDGTWEIDEELREVYSE</sequence>
<dbReference type="Pfam" id="PF00535">
    <property type="entry name" value="Glycos_transf_2"/>
    <property type="match status" value="1"/>
</dbReference>
<evidence type="ECO:0000256" key="1">
    <source>
        <dbReference type="ARBA" id="ARBA00022676"/>
    </source>
</evidence>